<dbReference type="GO" id="GO:0005634">
    <property type="term" value="C:nucleus"/>
    <property type="evidence" value="ECO:0007669"/>
    <property type="project" value="UniProtKB-SubCell"/>
</dbReference>
<accession>C3YKU5</accession>
<evidence type="ECO:0000256" key="1">
    <source>
        <dbReference type="ARBA" id="ARBA00004123"/>
    </source>
</evidence>
<dbReference type="PANTHER" id="PTHR13006">
    <property type="entry name" value="PAPILLOMAVIRUS REGULATORY FACTOR PRF-1"/>
    <property type="match status" value="1"/>
</dbReference>
<evidence type="ECO:0000256" key="8">
    <source>
        <dbReference type="ARBA" id="ARBA00023242"/>
    </source>
</evidence>
<dbReference type="STRING" id="7739.C3YKU5"/>
<dbReference type="SMART" id="SM01366">
    <property type="entry name" value="c-clamp"/>
    <property type="match status" value="1"/>
</dbReference>
<dbReference type="AlphaFoldDB" id="C3YKU5"/>
<keyword evidence="8" id="KW-0539">Nucleus</keyword>
<evidence type="ECO:0000256" key="3">
    <source>
        <dbReference type="ARBA" id="ARBA00022771"/>
    </source>
</evidence>
<dbReference type="EMBL" id="GG666523">
    <property type="protein sequence ID" value="EEN59163.1"/>
    <property type="molecule type" value="Genomic_DNA"/>
</dbReference>
<keyword evidence="5" id="KW-0805">Transcription regulation</keyword>
<keyword evidence="2" id="KW-0479">Metal-binding</keyword>
<sequence>MSPKTAGSVPFPRKIRSEGKKCRKVYGMENRDLWCTQCRWKKACSRFLD</sequence>
<name>C3YKU5_BRAFL</name>
<comment type="subcellular location">
    <subcellularLocation>
        <location evidence="1">Nucleus</location>
    </subcellularLocation>
</comment>
<keyword evidence="4" id="KW-0862">Zinc</keyword>
<reference evidence="9" key="1">
    <citation type="journal article" date="2008" name="Nature">
        <title>The amphioxus genome and the evolution of the chordate karyotype.</title>
        <authorList>
            <consortium name="US DOE Joint Genome Institute (JGI-PGF)"/>
            <person name="Putnam N.H."/>
            <person name="Butts T."/>
            <person name="Ferrier D.E.K."/>
            <person name="Furlong R.F."/>
            <person name="Hellsten U."/>
            <person name="Kawashima T."/>
            <person name="Robinson-Rechavi M."/>
            <person name="Shoguchi E."/>
            <person name="Terry A."/>
            <person name="Yu J.-K."/>
            <person name="Benito-Gutierrez E.L."/>
            <person name="Dubchak I."/>
            <person name="Garcia-Fernandez J."/>
            <person name="Gibson-Brown J.J."/>
            <person name="Grigoriev I.V."/>
            <person name="Horton A.C."/>
            <person name="de Jong P.J."/>
            <person name="Jurka J."/>
            <person name="Kapitonov V.V."/>
            <person name="Kohara Y."/>
            <person name="Kuroki Y."/>
            <person name="Lindquist E."/>
            <person name="Lucas S."/>
            <person name="Osoegawa K."/>
            <person name="Pennacchio L.A."/>
            <person name="Salamov A.A."/>
            <person name="Satou Y."/>
            <person name="Sauka-Spengler T."/>
            <person name="Schmutz J."/>
            <person name="Shin-I T."/>
            <person name="Toyoda A."/>
            <person name="Bronner-Fraser M."/>
            <person name="Fujiyama A."/>
            <person name="Holland L.Z."/>
            <person name="Holland P.W.H."/>
            <person name="Satoh N."/>
            <person name="Rokhsar D.S."/>
        </authorList>
    </citation>
    <scope>NUCLEOTIDE SEQUENCE [LARGE SCALE GENOMIC DNA]</scope>
    <source>
        <strain evidence="9">S238N-H82</strain>
        <tissue evidence="9">Testes</tissue>
    </source>
</reference>
<dbReference type="InterPro" id="IPR052253">
    <property type="entry name" value="CR1/CR2-DNA-binding_regulator"/>
</dbReference>
<keyword evidence="7" id="KW-0804">Transcription</keyword>
<proteinExistence type="predicted"/>
<keyword evidence="3" id="KW-0863">Zinc-finger</keyword>
<dbReference type="InParanoid" id="C3YKU5"/>
<dbReference type="PANTHER" id="PTHR13006:SF7">
    <property type="entry name" value="ZINC FINGER PROTEIN 704"/>
    <property type="match status" value="1"/>
</dbReference>
<evidence type="ECO:0000256" key="2">
    <source>
        <dbReference type="ARBA" id="ARBA00022723"/>
    </source>
</evidence>
<dbReference type="GO" id="GO:0003677">
    <property type="term" value="F:DNA binding"/>
    <property type="evidence" value="ECO:0007669"/>
    <property type="project" value="UniProtKB-KW"/>
</dbReference>
<protein>
    <submittedName>
        <fullName evidence="9">Uncharacterized protein</fullName>
    </submittedName>
</protein>
<evidence type="ECO:0000256" key="6">
    <source>
        <dbReference type="ARBA" id="ARBA00023125"/>
    </source>
</evidence>
<organism>
    <name type="scientific">Branchiostoma floridae</name>
    <name type="common">Florida lancelet</name>
    <name type="synonym">Amphioxus</name>
    <dbReference type="NCBI Taxonomy" id="7739"/>
    <lineage>
        <taxon>Eukaryota</taxon>
        <taxon>Metazoa</taxon>
        <taxon>Chordata</taxon>
        <taxon>Cephalochordata</taxon>
        <taxon>Leptocardii</taxon>
        <taxon>Amphioxiformes</taxon>
        <taxon>Branchiostomatidae</taxon>
        <taxon>Branchiostoma</taxon>
    </lineage>
</organism>
<keyword evidence="6" id="KW-0238">DNA-binding</keyword>
<gene>
    <name evidence="9" type="ORF">BRAFLDRAFT_198686</name>
</gene>
<evidence type="ECO:0000313" key="9">
    <source>
        <dbReference type="EMBL" id="EEN59163.1"/>
    </source>
</evidence>
<dbReference type="eggNOG" id="ENOG502QTDT">
    <property type="taxonomic scope" value="Eukaryota"/>
</dbReference>
<evidence type="ECO:0000256" key="4">
    <source>
        <dbReference type="ARBA" id="ARBA00022833"/>
    </source>
</evidence>
<evidence type="ECO:0000256" key="7">
    <source>
        <dbReference type="ARBA" id="ARBA00023163"/>
    </source>
</evidence>
<evidence type="ECO:0000256" key="5">
    <source>
        <dbReference type="ARBA" id="ARBA00023015"/>
    </source>
</evidence>
<dbReference type="GO" id="GO:0008270">
    <property type="term" value="F:zinc ion binding"/>
    <property type="evidence" value="ECO:0007669"/>
    <property type="project" value="UniProtKB-KW"/>
</dbReference>